<evidence type="ECO:0000313" key="6">
    <source>
        <dbReference type="EMBL" id="MDR5897162.1"/>
    </source>
</evidence>
<protein>
    <submittedName>
        <fullName evidence="6">Sterol desaturase family protein</fullName>
    </submittedName>
</protein>
<dbReference type="EMBL" id="JARWAO010000009">
    <property type="protein sequence ID" value="MDR5897162.1"/>
    <property type="molecule type" value="Genomic_DNA"/>
</dbReference>
<evidence type="ECO:0000256" key="3">
    <source>
        <dbReference type="ARBA" id="ARBA00023002"/>
    </source>
</evidence>
<evidence type="ECO:0000256" key="4">
    <source>
        <dbReference type="SAM" id="Phobius"/>
    </source>
</evidence>
<keyword evidence="4" id="KW-0812">Transmembrane</keyword>
<sequence length="160" mass="18565">MGGVLEFLIFFLIGLVGMEFVAWFTHRFIMHGVLWCWHRSHHRERQGVFELNDLFAVFFALPAIVLIYLGTEAGHGWALALGLGVTGYGVIYFVFHDGLVHRRFRVPLNRRRAFWRHRIEAHRLHHSTSTREGAVSFGFLIVPSPQSLKQALMKKRNRQA</sequence>
<evidence type="ECO:0000259" key="5">
    <source>
        <dbReference type="Pfam" id="PF04116"/>
    </source>
</evidence>
<evidence type="ECO:0000256" key="1">
    <source>
        <dbReference type="ARBA" id="ARBA00009324"/>
    </source>
</evidence>
<reference evidence="6 7" key="1">
    <citation type="submission" date="2023-04" db="EMBL/GenBank/DDBJ databases">
        <title>A long-awaited taxogenomic arrangement of the family Halomonadaceae.</title>
        <authorList>
            <person name="De La Haba R."/>
            <person name="Chuvochina M."/>
            <person name="Wittouck S."/>
            <person name="Arahal D.R."/>
            <person name="Sanchez-Porro C."/>
            <person name="Hugenholtz P."/>
            <person name="Ventosa A."/>
        </authorList>
    </citation>
    <scope>NUCLEOTIDE SEQUENCE [LARGE SCALE GENOMIC DNA]</scope>
    <source>
        <strain evidence="6 7">DSM 22428</strain>
    </source>
</reference>
<feature type="transmembrane region" description="Helical" evidence="4">
    <location>
        <begin position="6"/>
        <end position="30"/>
    </location>
</feature>
<comment type="similarity">
    <text evidence="1">Belongs to the sterol desaturase family.</text>
</comment>
<dbReference type="Proteomes" id="UP001269375">
    <property type="component" value="Unassembled WGS sequence"/>
</dbReference>
<dbReference type="RefSeq" id="WP_251595440.1">
    <property type="nucleotide sequence ID" value="NZ_JAMLJI010000005.1"/>
</dbReference>
<accession>A0ABU1H0I2</accession>
<evidence type="ECO:0000313" key="7">
    <source>
        <dbReference type="Proteomes" id="UP001269375"/>
    </source>
</evidence>
<feature type="transmembrane region" description="Helical" evidence="4">
    <location>
        <begin position="76"/>
        <end position="95"/>
    </location>
</feature>
<feature type="transmembrane region" description="Helical" evidence="4">
    <location>
        <begin position="51"/>
        <end position="70"/>
    </location>
</feature>
<keyword evidence="4" id="KW-0472">Membrane</keyword>
<comment type="caution">
    <text evidence="6">The sequence shown here is derived from an EMBL/GenBank/DDBJ whole genome shotgun (WGS) entry which is preliminary data.</text>
</comment>
<gene>
    <name evidence="6" type="ORF">QC825_13895</name>
</gene>
<dbReference type="InterPro" id="IPR045019">
    <property type="entry name" value="BETA-OHASE-like"/>
</dbReference>
<name>A0ABU1H0I2_9GAMM</name>
<feature type="domain" description="Fatty acid hydroxylase" evidence="5">
    <location>
        <begin position="11"/>
        <end position="139"/>
    </location>
</feature>
<proteinExistence type="inferred from homology"/>
<dbReference type="PANTHER" id="PTHR31899:SF9">
    <property type="entry name" value="BETA-CAROTENE 3-HYDROXYLASE 1, CHLOROPLASTIC"/>
    <property type="match status" value="1"/>
</dbReference>
<dbReference type="InterPro" id="IPR006694">
    <property type="entry name" value="Fatty_acid_hydroxylase"/>
</dbReference>
<keyword evidence="4" id="KW-1133">Transmembrane helix</keyword>
<keyword evidence="2" id="KW-0125">Carotenoid biosynthesis</keyword>
<keyword evidence="3" id="KW-0560">Oxidoreductase</keyword>
<keyword evidence="7" id="KW-1185">Reference proteome</keyword>
<evidence type="ECO:0000256" key="2">
    <source>
        <dbReference type="ARBA" id="ARBA00022746"/>
    </source>
</evidence>
<dbReference type="Pfam" id="PF04116">
    <property type="entry name" value="FA_hydroxylase"/>
    <property type="match status" value="1"/>
</dbReference>
<organism evidence="6 7">
    <name type="scientific">Larsenimonas suaedae</name>
    <dbReference type="NCBI Taxonomy" id="1851019"/>
    <lineage>
        <taxon>Bacteria</taxon>
        <taxon>Pseudomonadati</taxon>
        <taxon>Pseudomonadota</taxon>
        <taxon>Gammaproteobacteria</taxon>
        <taxon>Oceanospirillales</taxon>
        <taxon>Halomonadaceae</taxon>
        <taxon>Larsenimonas</taxon>
    </lineage>
</organism>
<dbReference type="PANTHER" id="PTHR31899">
    <property type="entry name" value="BETA-CAROTENE 3-HYDROXYLASE 1, CHLOROPLASTIC"/>
    <property type="match status" value="1"/>
</dbReference>